<reference evidence="1" key="2">
    <citation type="journal article" date="2024" name="Plant">
        <title>Genomic evolution and insights into agronomic trait innovations of Sesamum species.</title>
        <authorList>
            <person name="Miao H."/>
            <person name="Wang L."/>
            <person name="Qu L."/>
            <person name="Liu H."/>
            <person name="Sun Y."/>
            <person name="Le M."/>
            <person name="Wang Q."/>
            <person name="Wei S."/>
            <person name="Zheng Y."/>
            <person name="Lin W."/>
            <person name="Duan Y."/>
            <person name="Cao H."/>
            <person name="Xiong S."/>
            <person name="Wang X."/>
            <person name="Wei L."/>
            <person name="Li C."/>
            <person name="Ma Q."/>
            <person name="Ju M."/>
            <person name="Zhao R."/>
            <person name="Li G."/>
            <person name="Mu C."/>
            <person name="Tian Q."/>
            <person name="Mei H."/>
            <person name="Zhang T."/>
            <person name="Gao T."/>
            <person name="Zhang H."/>
        </authorList>
    </citation>
    <scope>NUCLEOTIDE SEQUENCE</scope>
    <source>
        <strain evidence="1">KEN1</strain>
    </source>
</reference>
<evidence type="ECO:0000313" key="1">
    <source>
        <dbReference type="EMBL" id="KAL0438601.1"/>
    </source>
</evidence>
<comment type="caution">
    <text evidence="1">The sequence shown here is derived from an EMBL/GenBank/DDBJ whole genome shotgun (WGS) entry which is preliminary data.</text>
</comment>
<dbReference type="EMBL" id="JACGWN010000008">
    <property type="protein sequence ID" value="KAL0438601.1"/>
    <property type="molecule type" value="Genomic_DNA"/>
</dbReference>
<name>A0AAW2WD19_9LAMI</name>
<dbReference type="AlphaFoldDB" id="A0AAW2WD19"/>
<accession>A0AAW2WD19</accession>
<sequence length="153" mass="17580">MPLFNCSLLKKKGAIKSGSYEQYPPHNKERTFKEPASLLRRFRQRATLDQQLDEHVPKGEATYLLIRECLYSTHKKLEFNRTGNKDKICSDAQRCDTLQYSAKCIRKETSAVGSYLDALNARRLCTSEQAWRSVSNSYCKQGQEAIYNSDLTS</sequence>
<proteinExistence type="predicted"/>
<organism evidence="1">
    <name type="scientific">Sesamum latifolium</name>
    <dbReference type="NCBI Taxonomy" id="2727402"/>
    <lineage>
        <taxon>Eukaryota</taxon>
        <taxon>Viridiplantae</taxon>
        <taxon>Streptophyta</taxon>
        <taxon>Embryophyta</taxon>
        <taxon>Tracheophyta</taxon>
        <taxon>Spermatophyta</taxon>
        <taxon>Magnoliopsida</taxon>
        <taxon>eudicotyledons</taxon>
        <taxon>Gunneridae</taxon>
        <taxon>Pentapetalae</taxon>
        <taxon>asterids</taxon>
        <taxon>lamiids</taxon>
        <taxon>Lamiales</taxon>
        <taxon>Pedaliaceae</taxon>
        <taxon>Sesamum</taxon>
    </lineage>
</organism>
<gene>
    <name evidence="1" type="ORF">Slati_2343100</name>
</gene>
<reference evidence="1" key="1">
    <citation type="submission" date="2020-06" db="EMBL/GenBank/DDBJ databases">
        <authorList>
            <person name="Li T."/>
            <person name="Hu X."/>
            <person name="Zhang T."/>
            <person name="Song X."/>
            <person name="Zhang H."/>
            <person name="Dai N."/>
            <person name="Sheng W."/>
            <person name="Hou X."/>
            <person name="Wei L."/>
        </authorList>
    </citation>
    <scope>NUCLEOTIDE SEQUENCE</scope>
    <source>
        <strain evidence="1">KEN1</strain>
        <tissue evidence="1">Leaf</tissue>
    </source>
</reference>
<protein>
    <submittedName>
        <fullName evidence="1">Uncharacterized protein</fullName>
    </submittedName>
</protein>